<evidence type="ECO:0000313" key="1">
    <source>
        <dbReference type="EMBL" id="SDW40450.1"/>
    </source>
</evidence>
<reference evidence="1 2" key="1">
    <citation type="submission" date="2016-10" db="EMBL/GenBank/DDBJ databases">
        <authorList>
            <person name="de Groot N.N."/>
        </authorList>
    </citation>
    <scope>NUCLEOTIDE SEQUENCE [LARGE SCALE GENOMIC DNA]</scope>
    <source>
        <strain evidence="1 2">DSM 24956</strain>
    </source>
</reference>
<dbReference type="InterPro" id="IPR004027">
    <property type="entry name" value="SEC_C_motif"/>
</dbReference>
<protein>
    <recommendedName>
        <fullName evidence="3">Peptidase</fullName>
    </recommendedName>
</protein>
<dbReference type="InterPro" id="IPR010384">
    <property type="entry name" value="MtfA_fam"/>
</dbReference>
<dbReference type="GO" id="GO:0004177">
    <property type="term" value="F:aminopeptidase activity"/>
    <property type="evidence" value="ECO:0007669"/>
    <property type="project" value="TreeGrafter"/>
</dbReference>
<dbReference type="SUPFAM" id="SSF55486">
    <property type="entry name" value="Metalloproteases ('zincins'), catalytic domain"/>
    <property type="match status" value="1"/>
</dbReference>
<dbReference type="GO" id="GO:0008237">
    <property type="term" value="F:metallopeptidase activity"/>
    <property type="evidence" value="ECO:0007669"/>
    <property type="project" value="InterPro"/>
</dbReference>
<dbReference type="RefSeq" id="WP_090119637.1">
    <property type="nucleotide sequence ID" value="NZ_FNNJ01000001.1"/>
</dbReference>
<dbReference type="OrthoDB" id="9786424at2"/>
<dbReference type="AlphaFoldDB" id="A0A1H2T9D9"/>
<evidence type="ECO:0000313" key="2">
    <source>
        <dbReference type="Proteomes" id="UP000199595"/>
    </source>
</evidence>
<proteinExistence type="predicted"/>
<dbReference type="InterPro" id="IPR042252">
    <property type="entry name" value="MtfA_N"/>
</dbReference>
<dbReference type="Pfam" id="PF06167">
    <property type="entry name" value="Peptidase_M90"/>
    <property type="match status" value="1"/>
</dbReference>
<dbReference type="EMBL" id="FNNJ01000001">
    <property type="protein sequence ID" value="SDW40450.1"/>
    <property type="molecule type" value="Genomic_DNA"/>
</dbReference>
<dbReference type="InterPro" id="IPR024079">
    <property type="entry name" value="MetalloPept_cat_dom_sf"/>
</dbReference>
<evidence type="ECO:0008006" key="3">
    <source>
        <dbReference type="Google" id="ProtNLM"/>
    </source>
</evidence>
<accession>A0A1H2T9D9</accession>
<sequence length="293" mass="33796">MVPIITFIVLSGLVFYVWKRKNKAKWISPTKPFPKEWRSILTQKITFYNALSSEEKNRFEFKVQEFLLNCRITGIETTVNITDKILVASSAIIPIFGFNNWKYTNINEVLIYPNAFNKEFETEGEDRRILGMVGSGYMEGIMILSKEALQHGFKNESDKKNTAIHEFVHLIDKTGGVIDGIPSLLMEKQYAIPWIDLINKKIDEIYDGESDINPYGGTNKAEFFSVASEYFFERPKLLERKHPELYNLLEKVFNQDMSARNLNTAKTKISRNSPCPCNSGKKFKKCCGKTHYN</sequence>
<dbReference type="Pfam" id="PF02810">
    <property type="entry name" value="SEC-C"/>
    <property type="match status" value="1"/>
</dbReference>
<dbReference type="CDD" id="cd20169">
    <property type="entry name" value="Peptidase_M90_mtfA"/>
    <property type="match status" value="1"/>
</dbReference>
<keyword evidence="2" id="KW-1185">Reference proteome</keyword>
<dbReference type="PANTHER" id="PTHR30164:SF2">
    <property type="entry name" value="PROTEIN MTFA"/>
    <property type="match status" value="1"/>
</dbReference>
<organism evidence="1 2">
    <name type="scientific">Lutibacter oricola</name>
    <dbReference type="NCBI Taxonomy" id="762486"/>
    <lineage>
        <taxon>Bacteria</taxon>
        <taxon>Pseudomonadati</taxon>
        <taxon>Bacteroidota</taxon>
        <taxon>Flavobacteriia</taxon>
        <taxon>Flavobacteriales</taxon>
        <taxon>Flavobacteriaceae</taxon>
        <taxon>Lutibacter</taxon>
    </lineage>
</organism>
<dbReference type="PANTHER" id="PTHR30164">
    <property type="entry name" value="MTFA PEPTIDASE"/>
    <property type="match status" value="1"/>
</dbReference>
<dbReference type="GO" id="GO:0005829">
    <property type="term" value="C:cytosol"/>
    <property type="evidence" value="ECO:0007669"/>
    <property type="project" value="TreeGrafter"/>
</dbReference>
<dbReference type="STRING" id="762486.SAMN05444411_101652"/>
<dbReference type="Gene3D" id="1.10.472.150">
    <property type="entry name" value="Glucose-regulated metallo-peptidase M90, N-terminal domain"/>
    <property type="match status" value="1"/>
</dbReference>
<dbReference type="Gene3D" id="3.40.390.10">
    <property type="entry name" value="Collagenase (Catalytic Domain)"/>
    <property type="match status" value="1"/>
</dbReference>
<gene>
    <name evidence="1" type="ORF">SAMN05444411_101652</name>
</gene>
<name>A0A1H2T9D9_9FLAO</name>
<dbReference type="Proteomes" id="UP000199595">
    <property type="component" value="Unassembled WGS sequence"/>
</dbReference>
<dbReference type="SUPFAM" id="SSF103642">
    <property type="entry name" value="Sec-C motif"/>
    <property type="match status" value="1"/>
</dbReference>